<dbReference type="InterPro" id="IPR043519">
    <property type="entry name" value="NT_sf"/>
</dbReference>
<sequence>MDTDALIDCVARRLEGEPGVRALCLSGSHGAGLADAYSDLDFLAILSDPHMSAARGDAFSDLWRAALEPAGGIVLWRVRSGPTILINAITTGWLRIDVLATTADPLHTRRGLKVLFDRDGIAADLPETPEPGIDRDRLAWQIEEFIRILGLLPVAMGRAEYLNAVTGVFHLRNLLIDLMIAETGAPHRGGALHLNRLITDDQKALLTALPAPVPTRESAIATHLAYAGAYLPLARPLADRLGIDWPEPFERATWSHLERELAIDRPS</sequence>
<name>A0AAW9RSV0_9HYPH</name>
<accession>A0AAW9RSV0</accession>
<protein>
    <recommendedName>
        <fullName evidence="3">Polymerase nucleotidyl transferase domain-containing protein</fullName>
    </recommendedName>
</protein>
<evidence type="ECO:0000313" key="1">
    <source>
        <dbReference type="EMBL" id="MEJ8574945.1"/>
    </source>
</evidence>
<proteinExistence type="predicted"/>
<dbReference type="AlphaFoldDB" id="A0AAW9RSV0"/>
<dbReference type="Proteomes" id="UP001378188">
    <property type="component" value="Unassembled WGS sequence"/>
</dbReference>
<gene>
    <name evidence="1" type="ORF">V3328_25955</name>
</gene>
<dbReference type="Gene3D" id="3.30.460.10">
    <property type="entry name" value="Beta Polymerase, domain 2"/>
    <property type="match status" value="1"/>
</dbReference>
<comment type="caution">
    <text evidence="1">The sequence shown here is derived from an EMBL/GenBank/DDBJ whole genome shotgun (WGS) entry which is preliminary data.</text>
</comment>
<reference evidence="1 2" key="1">
    <citation type="submission" date="2024-02" db="EMBL/GenBank/DDBJ databases">
        <title>Genome analysis and characterization of Microbaculum marinisediminis sp. nov., isolated from marine sediment.</title>
        <authorList>
            <person name="Du Z.-J."/>
            <person name="Ye Y.-Q."/>
            <person name="Zhang Z.-R."/>
            <person name="Yuan S.-M."/>
            <person name="Zhang X.-Y."/>
        </authorList>
    </citation>
    <scope>NUCLEOTIDE SEQUENCE [LARGE SCALE GENOMIC DNA]</scope>
    <source>
        <strain evidence="1 2">SDUM1044001</strain>
    </source>
</reference>
<evidence type="ECO:0008006" key="3">
    <source>
        <dbReference type="Google" id="ProtNLM"/>
    </source>
</evidence>
<dbReference type="EMBL" id="JAZHOF010000015">
    <property type="protein sequence ID" value="MEJ8574945.1"/>
    <property type="molecule type" value="Genomic_DNA"/>
</dbReference>
<dbReference type="RefSeq" id="WP_340332642.1">
    <property type="nucleotide sequence ID" value="NZ_JAZHOF010000015.1"/>
</dbReference>
<evidence type="ECO:0000313" key="2">
    <source>
        <dbReference type="Proteomes" id="UP001378188"/>
    </source>
</evidence>
<organism evidence="1 2">
    <name type="scientific">Microbaculum marinum</name>
    <dbReference type="NCBI Taxonomy" id="1764581"/>
    <lineage>
        <taxon>Bacteria</taxon>
        <taxon>Pseudomonadati</taxon>
        <taxon>Pseudomonadota</taxon>
        <taxon>Alphaproteobacteria</taxon>
        <taxon>Hyphomicrobiales</taxon>
        <taxon>Tepidamorphaceae</taxon>
        <taxon>Microbaculum</taxon>
    </lineage>
</organism>
<dbReference type="SUPFAM" id="SSF81301">
    <property type="entry name" value="Nucleotidyltransferase"/>
    <property type="match status" value="1"/>
</dbReference>
<keyword evidence="2" id="KW-1185">Reference proteome</keyword>